<dbReference type="AlphaFoldDB" id="A0AAE0F0F9"/>
<keyword evidence="3" id="KW-1185">Reference proteome</keyword>
<sequence length="331" mass="37020">MDIPPFLTTLFYGILSLLLLTGLLRNMVLPTGPINWQEERDAQQAQQLSELTNIPPSLAMQILECAQFDIGRAVDMYFSGSWKRSLSSCLSFASSSQPVSTFGEPLLAVIGEGKAQSGNFSVFDCKYDRVSVGESFDPKKHVVIPTTYRMERSMTWRGEPVLLVGRVEVTQAQNVRTYSVEVFAPDTLLSNLPLDPNRPEFHPCSYKSQIHPGTYKSARFSSDSATAVWKQALRLIRENRNVSVSGPEKYGWKNPRVQALLIPAEPTHNVDVSELSTLFEIEEGRLPNTNFVTNVTNMGSRRQYDVNRTFMAFLQPVLKTVHPKDPEGASA</sequence>
<feature type="transmembrane region" description="Helical" evidence="1">
    <location>
        <begin position="6"/>
        <end position="24"/>
    </location>
</feature>
<name>A0AAE0F0F9_9CHLO</name>
<keyword evidence="1" id="KW-0812">Transmembrane</keyword>
<proteinExistence type="predicted"/>
<protein>
    <submittedName>
        <fullName evidence="2">Uncharacterized protein</fullName>
    </submittedName>
</protein>
<dbReference type="EMBL" id="LGRX02029362">
    <property type="protein sequence ID" value="KAK3246939.1"/>
    <property type="molecule type" value="Genomic_DNA"/>
</dbReference>
<gene>
    <name evidence="2" type="ORF">CYMTET_43552</name>
</gene>
<accession>A0AAE0F0F9</accession>
<comment type="caution">
    <text evidence="2">The sequence shown here is derived from an EMBL/GenBank/DDBJ whole genome shotgun (WGS) entry which is preliminary data.</text>
</comment>
<keyword evidence="1" id="KW-0472">Membrane</keyword>
<organism evidence="2 3">
    <name type="scientific">Cymbomonas tetramitiformis</name>
    <dbReference type="NCBI Taxonomy" id="36881"/>
    <lineage>
        <taxon>Eukaryota</taxon>
        <taxon>Viridiplantae</taxon>
        <taxon>Chlorophyta</taxon>
        <taxon>Pyramimonadophyceae</taxon>
        <taxon>Pyramimonadales</taxon>
        <taxon>Pyramimonadaceae</taxon>
        <taxon>Cymbomonas</taxon>
    </lineage>
</organism>
<evidence type="ECO:0000313" key="2">
    <source>
        <dbReference type="EMBL" id="KAK3246939.1"/>
    </source>
</evidence>
<evidence type="ECO:0000256" key="1">
    <source>
        <dbReference type="SAM" id="Phobius"/>
    </source>
</evidence>
<keyword evidence="1" id="KW-1133">Transmembrane helix</keyword>
<dbReference type="Pfam" id="PF14555">
    <property type="entry name" value="UBA_4"/>
    <property type="match status" value="1"/>
</dbReference>
<dbReference type="Proteomes" id="UP001190700">
    <property type="component" value="Unassembled WGS sequence"/>
</dbReference>
<evidence type="ECO:0000313" key="3">
    <source>
        <dbReference type="Proteomes" id="UP001190700"/>
    </source>
</evidence>
<reference evidence="2 3" key="1">
    <citation type="journal article" date="2015" name="Genome Biol. Evol.">
        <title>Comparative Genomics of a Bacterivorous Green Alga Reveals Evolutionary Causalities and Consequences of Phago-Mixotrophic Mode of Nutrition.</title>
        <authorList>
            <person name="Burns J.A."/>
            <person name="Paasch A."/>
            <person name="Narechania A."/>
            <person name="Kim E."/>
        </authorList>
    </citation>
    <scope>NUCLEOTIDE SEQUENCE [LARGE SCALE GENOMIC DNA]</scope>
    <source>
        <strain evidence="2 3">PLY_AMNH</strain>
    </source>
</reference>